<reference evidence="3" key="2">
    <citation type="submission" date="2018-02" db="UniProtKB">
        <authorList>
            <consortium name="EnsemblPlants"/>
        </authorList>
    </citation>
    <scope>IDENTIFICATION</scope>
    <source>
        <strain evidence="3">Williams 82</strain>
    </source>
</reference>
<accession>A0A0R0HIT7</accession>
<evidence type="ECO:0000313" key="4">
    <source>
        <dbReference type="Proteomes" id="UP000008827"/>
    </source>
</evidence>
<reference evidence="2 3" key="1">
    <citation type="journal article" date="2010" name="Nature">
        <title>Genome sequence of the palaeopolyploid soybean.</title>
        <authorList>
            <person name="Schmutz J."/>
            <person name="Cannon S.B."/>
            <person name="Schlueter J."/>
            <person name="Ma J."/>
            <person name="Mitros T."/>
            <person name="Nelson W."/>
            <person name="Hyten D.L."/>
            <person name="Song Q."/>
            <person name="Thelen J.J."/>
            <person name="Cheng J."/>
            <person name="Xu D."/>
            <person name="Hellsten U."/>
            <person name="May G.D."/>
            <person name="Yu Y."/>
            <person name="Sakurai T."/>
            <person name="Umezawa T."/>
            <person name="Bhattacharyya M.K."/>
            <person name="Sandhu D."/>
            <person name="Valliyodan B."/>
            <person name="Lindquist E."/>
            <person name="Peto M."/>
            <person name="Grant D."/>
            <person name="Shu S."/>
            <person name="Goodstein D."/>
            <person name="Barry K."/>
            <person name="Futrell-Griggs M."/>
            <person name="Abernathy B."/>
            <person name="Du J."/>
            <person name="Tian Z."/>
            <person name="Zhu L."/>
            <person name="Gill N."/>
            <person name="Joshi T."/>
            <person name="Libault M."/>
            <person name="Sethuraman A."/>
            <person name="Zhang X.-C."/>
            <person name="Shinozaki K."/>
            <person name="Nguyen H.T."/>
            <person name="Wing R.A."/>
            <person name="Cregan P."/>
            <person name="Specht J."/>
            <person name="Grimwood J."/>
            <person name="Rokhsar D."/>
            <person name="Stacey G."/>
            <person name="Shoemaker R.C."/>
            <person name="Jackson S.A."/>
        </authorList>
    </citation>
    <scope>NUCLEOTIDE SEQUENCE</scope>
    <source>
        <strain evidence="3">cv. Williams 82</strain>
        <tissue evidence="2">Callus</tissue>
    </source>
</reference>
<name>A0A0R0HIT7_SOYBN</name>
<evidence type="ECO:0000313" key="3">
    <source>
        <dbReference type="EnsemblPlants" id="KRH30343"/>
    </source>
</evidence>
<dbReference type="InterPro" id="IPR027417">
    <property type="entry name" value="P-loop_NTPase"/>
</dbReference>
<dbReference type="InterPro" id="IPR049163">
    <property type="entry name" value="Pif1-like_2B_dom"/>
</dbReference>
<sequence>MTLIDVGDRKLGAGNDGFFEIEIPFEFLITNFSDPIKSIVTHIYQNIQHNYKNEDFLKSRAILASNIEAVEQINEYVLNIVPGDDKEYLSCDSIDMTDSAEIQGYQAITLEFLHSLKTSRLPNHKIRLKIGTPIIRQFPIIVSYAMTINKSQGQSLEYVGLYLPKPVFSHGQLYVAFS</sequence>
<evidence type="ECO:0000313" key="2">
    <source>
        <dbReference type="EMBL" id="KRH30343.1"/>
    </source>
</evidence>
<dbReference type="Pfam" id="PF21530">
    <property type="entry name" value="Pif1_2B_dom"/>
    <property type="match status" value="1"/>
</dbReference>
<evidence type="ECO:0000259" key="1">
    <source>
        <dbReference type="Pfam" id="PF21530"/>
    </source>
</evidence>
<dbReference type="SUPFAM" id="SSF52540">
    <property type="entry name" value="P-loop containing nucleoside triphosphate hydrolases"/>
    <property type="match status" value="1"/>
</dbReference>
<dbReference type="Gramene" id="KRH30343">
    <property type="protein sequence ID" value="KRH30343"/>
    <property type="gene ID" value="GLYMA_11G177700"/>
</dbReference>
<protein>
    <recommendedName>
        <fullName evidence="1">DNA helicase Pif1-like 2B domain-containing protein</fullName>
    </recommendedName>
</protein>
<organism evidence="2">
    <name type="scientific">Glycine max</name>
    <name type="common">Soybean</name>
    <name type="synonym">Glycine hispida</name>
    <dbReference type="NCBI Taxonomy" id="3847"/>
    <lineage>
        <taxon>Eukaryota</taxon>
        <taxon>Viridiplantae</taxon>
        <taxon>Streptophyta</taxon>
        <taxon>Embryophyta</taxon>
        <taxon>Tracheophyta</taxon>
        <taxon>Spermatophyta</taxon>
        <taxon>Magnoliopsida</taxon>
        <taxon>eudicotyledons</taxon>
        <taxon>Gunneridae</taxon>
        <taxon>Pentapetalae</taxon>
        <taxon>rosids</taxon>
        <taxon>fabids</taxon>
        <taxon>Fabales</taxon>
        <taxon>Fabaceae</taxon>
        <taxon>Papilionoideae</taxon>
        <taxon>50 kb inversion clade</taxon>
        <taxon>NPAAA clade</taxon>
        <taxon>indigoferoid/millettioid clade</taxon>
        <taxon>Phaseoleae</taxon>
        <taxon>Glycine</taxon>
        <taxon>Glycine subgen. Soja</taxon>
    </lineage>
</organism>
<dbReference type="InParanoid" id="A0A0R0HIT7"/>
<reference evidence="2" key="3">
    <citation type="submission" date="2018-07" db="EMBL/GenBank/DDBJ databases">
        <title>WGS assembly of Glycine max.</title>
        <authorList>
            <person name="Schmutz J."/>
            <person name="Cannon S."/>
            <person name="Schlueter J."/>
            <person name="Ma J."/>
            <person name="Mitros T."/>
            <person name="Nelson W."/>
            <person name="Hyten D."/>
            <person name="Song Q."/>
            <person name="Thelen J."/>
            <person name="Cheng J."/>
            <person name="Xu D."/>
            <person name="Hellsten U."/>
            <person name="May G."/>
            <person name="Yu Y."/>
            <person name="Sakurai T."/>
            <person name="Umezawa T."/>
            <person name="Bhattacharyya M."/>
            <person name="Sandhu D."/>
            <person name="Valliyodan B."/>
            <person name="Lindquist E."/>
            <person name="Peto M."/>
            <person name="Grant D."/>
            <person name="Shu S."/>
            <person name="Goodstein D."/>
            <person name="Barry K."/>
            <person name="Futrell-Griggs M."/>
            <person name="Abernathy B."/>
            <person name="Du J."/>
            <person name="Tian Z."/>
            <person name="Zhu L."/>
            <person name="Gill N."/>
            <person name="Joshi T."/>
            <person name="Libault M."/>
            <person name="Sethuraman A."/>
            <person name="Zhang X."/>
            <person name="Shinozaki K."/>
            <person name="Nguyen H."/>
            <person name="Wing R."/>
            <person name="Cregan P."/>
            <person name="Specht J."/>
            <person name="Grimwood J."/>
            <person name="Rokhsar D."/>
            <person name="Stacey G."/>
            <person name="Shoemaker R."/>
            <person name="Jackson S."/>
        </authorList>
    </citation>
    <scope>NUCLEOTIDE SEQUENCE</scope>
    <source>
        <tissue evidence="2">Callus</tissue>
    </source>
</reference>
<proteinExistence type="predicted"/>
<dbReference type="SMR" id="A0A0R0HIT7"/>
<feature type="domain" description="DNA helicase Pif1-like 2B" evidence="1">
    <location>
        <begin position="111"/>
        <end position="135"/>
    </location>
</feature>
<dbReference type="Proteomes" id="UP000008827">
    <property type="component" value="Chromosome 11"/>
</dbReference>
<dbReference type="PANTHER" id="PTHR23274:SF33">
    <property type="entry name" value="ANIMAL RPA1 DOMAIN PROTEIN"/>
    <property type="match status" value="1"/>
</dbReference>
<dbReference type="AlphaFoldDB" id="A0A0R0HIT7"/>
<keyword evidence="4" id="KW-1185">Reference proteome</keyword>
<dbReference type="EMBL" id="CM000844">
    <property type="protein sequence ID" value="KRH30343.1"/>
    <property type="molecule type" value="Genomic_DNA"/>
</dbReference>
<dbReference type="PANTHER" id="PTHR23274">
    <property type="entry name" value="DNA HELICASE-RELATED"/>
    <property type="match status" value="1"/>
</dbReference>
<dbReference type="STRING" id="3847.A0A0R0HIT7"/>
<dbReference type="EnsemblPlants" id="KRH30343">
    <property type="protein sequence ID" value="KRH30343"/>
    <property type="gene ID" value="GLYMA_11G177700"/>
</dbReference>
<gene>
    <name evidence="2" type="ORF">GLYMA_11G177700</name>
</gene>
<dbReference type="CDD" id="cd18809">
    <property type="entry name" value="SF1_C_RecD"/>
    <property type="match status" value="1"/>
</dbReference>